<accession>A0A635RBG0</accession>
<reference evidence="1" key="1">
    <citation type="submission" date="2018-07" db="EMBL/GenBank/DDBJ databases">
        <authorList>
            <person name="Ashton P.M."/>
            <person name="Dallman T."/>
            <person name="Nair S."/>
            <person name="De Pinna E."/>
            <person name="Peters T."/>
            <person name="Grant K."/>
        </authorList>
    </citation>
    <scope>NUCLEOTIDE SEQUENCE</scope>
    <source>
        <strain evidence="1">368335</strain>
    </source>
</reference>
<gene>
    <name evidence="1" type="ORF">CB695_22265</name>
</gene>
<name>A0A635RBG0_SALET</name>
<evidence type="ECO:0000313" key="1">
    <source>
        <dbReference type="EMBL" id="EDH8304191.1"/>
    </source>
</evidence>
<comment type="caution">
    <text evidence="1">The sequence shown here is derived from an EMBL/GenBank/DDBJ whole genome shotgun (WGS) entry which is preliminary data.</text>
</comment>
<proteinExistence type="predicted"/>
<dbReference type="AlphaFoldDB" id="A0A635RBG0"/>
<protein>
    <submittedName>
        <fullName evidence="1">Uncharacterized protein</fullName>
    </submittedName>
</protein>
<dbReference type="EMBL" id="AAMIYH010000027">
    <property type="protein sequence ID" value="EDH8304191.1"/>
    <property type="molecule type" value="Genomic_DNA"/>
</dbReference>
<organism evidence="1">
    <name type="scientific">Salmonella enterica subsp. enterica serovar Chester</name>
    <dbReference type="NCBI Taxonomy" id="149386"/>
    <lineage>
        <taxon>Bacteria</taxon>
        <taxon>Pseudomonadati</taxon>
        <taxon>Pseudomonadota</taxon>
        <taxon>Gammaproteobacteria</taxon>
        <taxon>Enterobacterales</taxon>
        <taxon>Enterobacteriaceae</taxon>
        <taxon>Salmonella</taxon>
    </lineage>
</organism>
<sequence>MFPSSEYLTHLAYGIRRGSVFRTRLKDINFLANFLFDRLGDGNSVYKKITTTQLYSLIAASEIVPTDIWRFKRYCEEITISFLDHSPITVEIVDRVDINSEVSGWKILFDCGNRYAVLGSSDERDFPFDKPYYYLNEDEFPDKESNIFLNGNTVYFIFRTWNDVAAMIAQGVVDYRKLEVDI</sequence>